<organism evidence="1 2">
    <name type="scientific">Cryptotermes secundus</name>
    <dbReference type="NCBI Taxonomy" id="105785"/>
    <lineage>
        <taxon>Eukaryota</taxon>
        <taxon>Metazoa</taxon>
        <taxon>Ecdysozoa</taxon>
        <taxon>Arthropoda</taxon>
        <taxon>Hexapoda</taxon>
        <taxon>Insecta</taxon>
        <taxon>Pterygota</taxon>
        <taxon>Neoptera</taxon>
        <taxon>Polyneoptera</taxon>
        <taxon>Dictyoptera</taxon>
        <taxon>Blattodea</taxon>
        <taxon>Blattoidea</taxon>
        <taxon>Termitoidae</taxon>
        <taxon>Kalotermitidae</taxon>
        <taxon>Cryptotermitinae</taxon>
        <taxon>Cryptotermes</taxon>
    </lineage>
</organism>
<dbReference type="InParanoid" id="A0A2J7QZ36"/>
<dbReference type="AlphaFoldDB" id="A0A2J7QZ36"/>
<name>A0A2J7QZ36_9NEOP</name>
<sequence length="52" mass="5938">MPPPPPFPCLVGRTKFPFVNLRNYSSNLKGQREANFGLLARTAKECVLWMIM</sequence>
<keyword evidence="2" id="KW-1185">Reference proteome</keyword>
<reference evidence="1 2" key="1">
    <citation type="submission" date="2017-12" db="EMBL/GenBank/DDBJ databases">
        <title>Hemimetabolous genomes reveal molecular basis of termite eusociality.</title>
        <authorList>
            <person name="Harrison M.C."/>
            <person name="Jongepier E."/>
            <person name="Robertson H.M."/>
            <person name="Arning N."/>
            <person name="Bitard-Feildel T."/>
            <person name="Chao H."/>
            <person name="Childers C.P."/>
            <person name="Dinh H."/>
            <person name="Doddapaneni H."/>
            <person name="Dugan S."/>
            <person name="Gowin J."/>
            <person name="Greiner C."/>
            <person name="Han Y."/>
            <person name="Hu H."/>
            <person name="Hughes D.S.T."/>
            <person name="Huylmans A.-K."/>
            <person name="Kemena C."/>
            <person name="Kremer L.P.M."/>
            <person name="Lee S.L."/>
            <person name="Lopez-Ezquerra A."/>
            <person name="Mallet L."/>
            <person name="Monroy-Kuhn J.M."/>
            <person name="Moser A."/>
            <person name="Murali S.C."/>
            <person name="Muzny D.M."/>
            <person name="Otani S."/>
            <person name="Piulachs M.-D."/>
            <person name="Poelchau M."/>
            <person name="Qu J."/>
            <person name="Schaub F."/>
            <person name="Wada-Katsumata A."/>
            <person name="Worley K.C."/>
            <person name="Xie Q."/>
            <person name="Ylla G."/>
            <person name="Poulsen M."/>
            <person name="Gibbs R.A."/>
            <person name="Schal C."/>
            <person name="Richards S."/>
            <person name="Belles X."/>
            <person name="Korb J."/>
            <person name="Bornberg-Bauer E."/>
        </authorList>
    </citation>
    <scope>NUCLEOTIDE SEQUENCE [LARGE SCALE GENOMIC DNA]</scope>
    <source>
        <tissue evidence="1">Whole body</tissue>
    </source>
</reference>
<accession>A0A2J7QZ36</accession>
<evidence type="ECO:0000313" key="1">
    <source>
        <dbReference type="EMBL" id="PNF33842.1"/>
    </source>
</evidence>
<gene>
    <name evidence="1" type="ORF">B7P43_G08336</name>
</gene>
<proteinExistence type="predicted"/>
<dbReference type="EMBL" id="NEVH01009078">
    <property type="protein sequence ID" value="PNF33842.1"/>
    <property type="molecule type" value="Genomic_DNA"/>
</dbReference>
<comment type="caution">
    <text evidence="1">The sequence shown here is derived from an EMBL/GenBank/DDBJ whole genome shotgun (WGS) entry which is preliminary data.</text>
</comment>
<dbReference type="Proteomes" id="UP000235965">
    <property type="component" value="Unassembled WGS sequence"/>
</dbReference>
<protein>
    <submittedName>
        <fullName evidence="1">Uncharacterized protein</fullName>
    </submittedName>
</protein>
<evidence type="ECO:0000313" key="2">
    <source>
        <dbReference type="Proteomes" id="UP000235965"/>
    </source>
</evidence>